<reference evidence="2 3" key="1">
    <citation type="submission" date="2014-02" db="EMBL/GenBank/DDBJ databases">
        <title>Single nucleus genome sequencing reveals high similarity among nuclei of an endomycorrhizal fungus.</title>
        <authorList>
            <person name="Lin K."/>
            <person name="Geurts R."/>
            <person name="Zhang Z."/>
            <person name="Limpens E."/>
            <person name="Saunders D.G."/>
            <person name="Mu D."/>
            <person name="Pang E."/>
            <person name="Cao H."/>
            <person name="Cha H."/>
            <person name="Lin T."/>
            <person name="Zhou Q."/>
            <person name="Shang Y."/>
            <person name="Li Y."/>
            <person name="Ivanov S."/>
            <person name="Sharma T."/>
            <person name="Velzen R.V."/>
            <person name="Ruijter N.D."/>
            <person name="Aanen D.K."/>
            <person name="Win J."/>
            <person name="Kamoun S."/>
            <person name="Bisseling T."/>
            <person name="Huang S."/>
        </authorList>
    </citation>
    <scope>NUCLEOTIDE SEQUENCE [LARGE SCALE GENOMIC DNA]</scope>
    <source>
        <strain evidence="3">DAOM197198w</strain>
    </source>
</reference>
<organism evidence="2 3">
    <name type="scientific">Rhizophagus irregularis (strain DAOM 197198w)</name>
    <name type="common">Glomus intraradices</name>
    <dbReference type="NCBI Taxonomy" id="1432141"/>
    <lineage>
        <taxon>Eukaryota</taxon>
        <taxon>Fungi</taxon>
        <taxon>Fungi incertae sedis</taxon>
        <taxon>Mucoromycota</taxon>
        <taxon>Glomeromycotina</taxon>
        <taxon>Glomeromycetes</taxon>
        <taxon>Glomerales</taxon>
        <taxon>Glomeraceae</taxon>
        <taxon>Rhizophagus</taxon>
    </lineage>
</organism>
<evidence type="ECO:0000313" key="3">
    <source>
        <dbReference type="Proteomes" id="UP000022910"/>
    </source>
</evidence>
<proteinExistence type="predicted"/>
<name>A0A015JDB2_RHIIW</name>
<dbReference type="EMBL" id="JEMT01022646">
    <property type="protein sequence ID" value="EXX64970.1"/>
    <property type="molecule type" value="Genomic_DNA"/>
</dbReference>
<dbReference type="OrthoDB" id="2439498at2759"/>
<dbReference type="HOGENOM" id="CLU_903586_0_0_1"/>
<evidence type="ECO:0000259" key="1">
    <source>
        <dbReference type="Pfam" id="PF10551"/>
    </source>
</evidence>
<feature type="domain" description="MULE transposase" evidence="1">
    <location>
        <begin position="219"/>
        <end position="308"/>
    </location>
</feature>
<sequence>MSNQQNKTCKGCHVSQKYEEFLNENGVVLKKCLKCRNKLKITRSKNKKLELDKIICYTDITETIYNFLISLNNTNEFYEGENEKLNMSFYIELSSFLDFILEKDGSSNKENHEIEMAHHIITSISEENINCSASEICHQVRECQINGYESITIQQIYYWWSIESHKIYCRHSDPLLSTKILLEESNLEIIVNSLDSSLPALGFLTTLFDRLIYNKFDAIVIDTTYGTNNLSWELYAIMGVIDGTGFPLSYLLISAGKNRNITEILTYWMQALKERNLRYFPFILTDKDFSEINASKTVWPEAHLQLCM</sequence>
<dbReference type="AlphaFoldDB" id="A0A015JDB2"/>
<dbReference type="STRING" id="1432141.A0A015JDB2"/>
<dbReference type="InterPro" id="IPR018289">
    <property type="entry name" value="MULE_transposase_dom"/>
</dbReference>
<dbReference type="Proteomes" id="UP000022910">
    <property type="component" value="Unassembled WGS sequence"/>
</dbReference>
<gene>
    <name evidence="2" type="ORF">RirG_137820</name>
</gene>
<evidence type="ECO:0000313" key="2">
    <source>
        <dbReference type="EMBL" id="EXX64970.1"/>
    </source>
</evidence>
<keyword evidence="3" id="KW-1185">Reference proteome</keyword>
<dbReference type="Pfam" id="PF10551">
    <property type="entry name" value="MULE"/>
    <property type="match status" value="1"/>
</dbReference>
<accession>A0A015JDB2</accession>
<comment type="caution">
    <text evidence="2">The sequence shown here is derived from an EMBL/GenBank/DDBJ whole genome shotgun (WGS) entry which is preliminary data.</text>
</comment>
<protein>
    <recommendedName>
        <fullName evidence="1">MULE transposase domain-containing protein</fullName>
    </recommendedName>
</protein>